<proteinExistence type="predicted"/>
<keyword evidence="3" id="KW-1185">Reference proteome</keyword>
<comment type="caution">
    <text evidence="2">The sequence shown here is derived from an EMBL/GenBank/DDBJ whole genome shotgun (WGS) entry which is preliminary data.</text>
</comment>
<protein>
    <submittedName>
        <fullName evidence="2">13218_t:CDS:1</fullName>
    </submittedName>
</protein>
<evidence type="ECO:0000313" key="2">
    <source>
        <dbReference type="EMBL" id="CAG8638219.1"/>
    </source>
</evidence>
<keyword evidence="1" id="KW-0472">Membrane</keyword>
<organism evidence="2 3">
    <name type="scientific">Funneliformis mosseae</name>
    <name type="common">Endomycorrhizal fungus</name>
    <name type="synonym">Glomus mosseae</name>
    <dbReference type="NCBI Taxonomy" id="27381"/>
    <lineage>
        <taxon>Eukaryota</taxon>
        <taxon>Fungi</taxon>
        <taxon>Fungi incertae sedis</taxon>
        <taxon>Mucoromycota</taxon>
        <taxon>Glomeromycotina</taxon>
        <taxon>Glomeromycetes</taxon>
        <taxon>Glomerales</taxon>
        <taxon>Glomeraceae</taxon>
        <taxon>Funneliformis</taxon>
    </lineage>
</organism>
<dbReference type="Proteomes" id="UP000789375">
    <property type="component" value="Unassembled WGS sequence"/>
</dbReference>
<dbReference type="EMBL" id="CAJVPP010003833">
    <property type="protein sequence ID" value="CAG8638219.1"/>
    <property type="molecule type" value="Genomic_DNA"/>
</dbReference>
<name>A0A9N9GVW6_FUNMO</name>
<sequence length="99" mass="11194">MDETDPTTVTYKSRLLSPRRINRHQNSTFRNRTLEFGLMTFPLTGIIMIASGVPSRKVLDHLSSLLMLSITKYLVDYCKPSRHKLATIEASTGRETIPG</sequence>
<evidence type="ECO:0000256" key="1">
    <source>
        <dbReference type="SAM" id="Phobius"/>
    </source>
</evidence>
<keyword evidence="1" id="KW-0812">Transmembrane</keyword>
<feature type="transmembrane region" description="Helical" evidence="1">
    <location>
        <begin position="33"/>
        <end position="52"/>
    </location>
</feature>
<accession>A0A9N9GVW6</accession>
<keyword evidence="1" id="KW-1133">Transmembrane helix</keyword>
<reference evidence="2" key="1">
    <citation type="submission" date="2021-06" db="EMBL/GenBank/DDBJ databases">
        <authorList>
            <person name="Kallberg Y."/>
            <person name="Tangrot J."/>
            <person name="Rosling A."/>
        </authorList>
    </citation>
    <scope>NUCLEOTIDE SEQUENCE</scope>
    <source>
        <strain evidence="2">87-6 pot B 2015</strain>
    </source>
</reference>
<gene>
    <name evidence="2" type="ORF">FMOSSE_LOCUS10847</name>
</gene>
<dbReference type="AlphaFoldDB" id="A0A9N9GVW6"/>
<evidence type="ECO:0000313" key="3">
    <source>
        <dbReference type="Proteomes" id="UP000789375"/>
    </source>
</evidence>